<organism evidence="2 3">
    <name type="scientific">Corynebacterium marinum DSM 44953</name>
    <dbReference type="NCBI Taxonomy" id="1224162"/>
    <lineage>
        <taxon>Bacteria</taxon>
        <taxon>Bacillati</taxon>
        <taxon>Actinomycetota</taxon>
        <taxon>Actinomycetes</taxon>
        <taxon>Mycobacteriales</taxon>
        <taxon>Corynebacteriaceae</taxon>
        <taxon>Corynebacterium</taxon>
    </lineage>
</organism>
<feature type="compositionally biased region" description="Low complexity" evidence="1">
    <location>
        <begin position="9"/>
        <end position="20"/>
    </location>
</feature>
<evidence type="ECO:0000313" key="2">
    <source>
        <dbReference type="EMBL" id="AJK68652.1"/>
    </source>
</evidence>
<dbReference type="KEGG" id="cmq:B840_05180"/>
<dbReference type="InterPro" id="IPR029063">
    <property type="entry name" value="SAM-dependent_MTases_sf"/>
</dbReference>
<protein>
    <submittedName>
        <fullName evidence="2">Spermidine synthase</fullName>
    </submittedName>
</protein>
<keyword evidence="3" id="KW-1185">Reference proteome</keyword>
<name>A0A0B6TF81_9CORY</name>
<proteinExistence type="predicted"/>
<dbReference type="STRING" id="1224162.B840_05180"/>
<evidence type="ECO:0000313" key="3">
    <source>
        <dbReference type="Proteomes" id="UP000031928"/>
    </source>
</evidence>
<sequence>MSRKNRRTSPAAASPSGAAAGTYEISTGTAELLPDDFYPDAWTLMINGVPSSHVQIGRPDVLEFEYMRWIAAIVEQQVASHLDPASLRVTHLGGAACSMARYFAHRWPKSRHTVVELDAKLAAYVREWFDIPRAPTVKIRVGEAGEVTRGFYPASREVIIRDVFAGAKTPASLTTPSFFRAVHDALVPGGLYVANCGDYSSLIATRAELAGMAEVFDHVAVIADPPMLKGRRYGNIILIGSDRELPAEGSSEAASLARVLLGGAVPAHYKDETWTRTLFRGTAPRTEENQGNDAAQPADPPGEGPDPR</sequence>
<dbReference type="SUPFAM" id="SSF53335">
    <property type="entry name" value="S-adenosyl-L-methionine-dependent methyltransferases"/>
    <property type="match status" value="1"/>
</dbReference>
<accession>A0A0B6TF81</accession>
<feature type="region of interest" description="Disordered" evidence="1">
    <location>
        <begin position="276"/>
        <end position="308"/>
    </location>
</feature>
<feature type="region of interest" description="Disordered" evidence="1">
    <location>
        <begin position="1"/>
        <end position="20"/>
    </location>
</feature>
<dbReference type="HOGENOM" id="CLU_068637_0_0_11"/>
<dbReference type="EMBL" id="CP007790">
    <property type="protein sequence ID" value="AJK68652.1"/>
    <property type="molecule type" value="Genomic_DNA"/>
</dbReference>
<gene>
    <name evidence="2" type="ORF">B840_05180</name>
</gene>
<reference evidence="2 3" key="1">
    <citation type="submission" date="2014-05" db="EMBL/GenBank/DDBJ databases">
        <title>Complete genome sequence of Corynebacterium marinum DSM 44953.</title>
        <authorList>
            <person name="Schaffert L."/>
            <person name="Albersmeier A."/>
            <person name="Kalinowski J."/>
            <person name="Ruckert C."/>
        </authorList>
    </citation>
    <scope>NUCLEOTIDE SEQUENCE [LARGE SCALE GENOMIC DNA]</scope>
    <source>
        <strain evidence="2 3">DSM 44953</strain>
    </source>
</reference>
<dbReference type="AlphaFoldDB" id="A0A0B6TF81"/>
<dbReference type="RefSeq" id="WP_084602802.1">
    <property type="nucleotide sequence ID" value="NZ_CP007790.1"/>
</dbReference>
<dbReference type="Proteomes" id="UP000031928">
    <property type="component" value="Chromosome"/>
</dbReference>
<evidence type="ECO:0000256" key="1">
    <source>
        <dbReference type="SAM" id="MobiDB-lite"/>
    </source>
</evidence>
<dbReference type="Gene3D" id="3.40.50.150">
    <property type="entry name" value="Vaccinia Virus protein VP39"/>
    <property type="match status" value="1"/>
</dbReference>
<feature type="compositionally biased region" description="Pro residues" evidence="1">
    <location>
        <begin position="298"/>
        <end position="308"/>
    </location>
</feature>
<dbReference type="NCBIfam" id="NF037959">
    <property type="entry name" value="MFS_SpdSyn"/>
    <property type="match status" value="1"/>
</dbReference>
<dbReference type="CDD" id="cd02440">
    <property type="entry name" value="AdoMet_MTases"/>
    <property type="match status" value="1"/>
</dbReference>